<evidence type="ECO:0000313" key="2">
    <source>
        <dbReference type="EMBL" id="QXE22347.1"/>
    </source>
</evidence>
<feature type="transmembrane region" description="Helical" evidence="1">
    <location>
        <begin position="269"/>
        <end position="288"/>
    </location>
</feature>
<evidence type="ECO:0000313" key="3">
    <source>
        <dbReference type="Proteomes" id="UP000683511"/>
    </source>
</evidence>
<keyword evidence="3" id="KW-1185">Reference proteome</keyword>
<protein>
    <submittedName>
        <fullName evidence="2">Uncharacterized protein</fullName>
    </submittedName>
</protein>
<keyword evidence="1" id="KW-0472">Membrane</keyword>
<organism evidence="2 3">
    <name type="scientific">Richelia sinica FACHB-800</name>
    <dbReference type="NCBI Taxonomy" id="1357546"/>
    <lineage>
        <taxon>Bacteria</taxon>
        <taxon>Bacillati</taxon>
        <taxon>Cyanobacteriota</taxon>
        <taxon>Cyanophyceae</taxon>
        <taxon>Nostocales</taxon>
        <taxon>Nostocaceae</taxon>
        <taxon>Richelia</taxon>
    </lineage>
</organism>
<feature type="transmembrane region" description="Helical" evidence="1">
    <location>
        <begin position="20"/>
        <end position="39"/>
    </location>
</feature>
<gene>
    <name evidence="2" type="ORF">B6N60_01030</name>
</gene>
<keyword evidence="1" id="KW-0812">Transmembrane</keyword>
<feature type="transmembrane region" description="Helical" evidence="1">
    <location>
        <begin position="86"/>
        <end position="106"/>
    </location>
</feature>
<dbReference type="EMBL" id="CP021056">
    <property type="protein sequence ID" value="QXE22347.1"/>
    <property type="molecule type" value="Genomic_DNA"/>
</dbReference>
<feature type="transmembrane region" description="Helical" evidence="1">
    <location>
        <begin position="156"/>
        <end position="185"/>
    </location>
</feature>
<name>A0A975Y3Q4_9NOST</name>
<keyword evidence="1" id="KW-1133">Transmembrane helix</keyword>
<proteinExistence type="predicted"/>
<feature type="transmembrane region" description="Helical" evidence="1">
    <location>
        <begin position="206"/>
        <end position="225"/>
    </location>
</feature>
<reference evidence="2" key="1">
    <citation type="submission" date="2017-04" db="EMBL/GenBank/DDBJ databases">
        <title>Genome deletions in a multicellular cyanobacterial endosymbiont for morphological adaptation in marine diatoms.</title>
        <authorList>
            <person name="Wang Y."/>
            <person name="Gao H."/>
            <person name="Li R."/>
            <person name="Xu X."/>
        </authorList>
    </citation>
    <scope>NUCLEOTIDE SEQUENCE</scope>
    <source>
        <strain evidence="2">FACHB 800</strain>
    </source>
</reference>
<dbReference type="Proteomes" id="UP000683511">
    <property type="component" value="Chromosome"/>
</dbReference>
<dbReference type="KEGG" id="rsin:B6N60_01030"/>
<dbReference type="AlphaFoldDB" id="A0A975Y3Q4"/>
<sequence length="514" mass="59854">MLIKKFIHPISKLPLNSPWLMMLIFAFIGLMGILNHAMWRDELNPWLIAKDSQSFSDLISNIRYEGHPVLWYFCLAFVNKIADTPIMMQLLHLSITTTAVAIFWLCSPFNHLQKLLFTFGYFPFYEYLLISRNYAFSFLFVFAFCAIFPFRKRNYWQLAVLLGLLANSSAYALFVSLALCTTLVIELCFDSEHRHQYFNQSNKYDLFISSIIIIFAFGLAINIMTPPADSYLHGGLKGWFTEFDFRHLLRSFGRLFGGYFLIIPTHKRWLDLILCAGISIFVFGLTGLKLRKKPIPLFFYTLGTGIILAFTYLRFLGNPRHYGHFYLVLLAALWLASYYPDSESVINRIPFLKQRSWKFVDKWHYIALMLIFYVQLLGGIGNFGRDLFIPFSASKATANYIQESRLEKEFIVASRDANMAALSGYLHRKFYYPELQNLGSFTIFGKGRKSVDKGEALRQVSEMLNHGEANKKILLILHEKLQSNYQGLQINPVKSFEKAWVDTERFYLYWVQKE</sequence>
<feature type="transmembrane region" description="Helical" evidence="1">
    <location>
        <begin position="127"/>
        <end position="150"/>
    </location>
</feature>
<dbReference type="RefSeq" id="WP_190604094.1">
    <property type="nucleotide sequence ID" value="NZ_CP021056.1"/>
</dbReference>
<evidence type="ECO:0000256" key="1">
    <source>
        <dbReference type="SAM" id="Phobius"/>
    </source>
</evidence>
<feature type="transmembrane region" description="Helical" evidence="1">
    <location>
        <begin position="363"/>
        <end position="384"/>
    </location>
</feature>
<accession>A0A975Y3Q4</accession>
<feature type="transmembrane region" description="Helical" evidence="1">
    <location>
        <begin position="322"/>
        <end position="339"/>
    </location>
</feature>
<feature type="transmembrane region" description="Helical" evidence="1">
    <location>
        <begin position="294"/>
        <end position="315"/>
    </location>
</feature>